<dbReference type="InterPro" id="IPR017871">
    <property type="entry name" value="ABC_transporter-like_CS"/>
</dbReference>
<dbReference type="Proteomes" id="UP000824073">
    <property type="component" value="Unassembled WGS sequence"/>
</dbReference>
<dbReference type="PANTHER" id="PTHR42855">
    <property type="entry name" value="ABC TRANSPORTER ATP-BINDING SUBUNIT"/>
    <property type="match status" value="1"/>
</dbReference>
<evidence type="ECO:0000256" key="3">
    <source>
        <dbReference type="SAM" id="MobiDB-lite"/>
    </source>
</evidence>
<name>A0A9D1IW45_9CLOT</name>
<evidence type="ECO:0000259" key="4">
    <source>
        <dbReference type="PROSITE" id="PS50893"/>
    </source>
</evidence>
<dbReference type="SMART" id="SM00382">
    <property type="entry name" value="AAA"/>
    <property type="match status" value="2"/>
</dbReference>
<sequence>MAQINISHLTFAYDGSYDNVFDDLSIDFDTDWRLGLVGRNGRGKTTLLRLLLGQYDFRGNISCPAECIYFPVEVRGHGLTALEAALQAAPQLEQWRLERALGELRLDSAVLERSWETLSSGERTKVLLAALFQQDGGFPLIDEPTNHLDAEGRRVLAQFLCRQKGFVLVSHDRAFLDGCVSHILALNRSGVEVQRGDFSSWWENRRRQDAFEQTENERLQKDIRRLSEAARRTSTWSDQVEKTKKGQRNAGLRPDRGYIGHKSAKMMKRSKAIEERREDAIRQKSSLLKNVEKTETLKLSPLEWRRGRILEARGLSLYYGGRPVCGGLDFEVLPGERIAVRGANGSGKSTLLKLCLGEEIEHTGRFEKGTGLVLSYVPQDAGFLRGSLRDFAARSAIDESLFKAILRKLDFARVQFEKDMSDLSAGQKKKVLLARSLCQQAHLYIWDEPLNYIDVFSRMQLEELLLEYQPTMLFVEHDAMFCQKIADKSIEL</sequence>
<reference evidence="5" key="2">
    <citation type="journal article" date="2021" name="PeerJ">
        <title>Extensive microbial diversity within the chicken gut microbiome revealed by metagenomics and culture.</title>
        <authorList>
            <person name="Gilroy R."/>
            <person name="Ravi A."/>
            <person name="Getino M."/>
            <person name="Pursley I."/>
            <person name="Horton D.L."/>
            <person name="Alikhan N.F."/>
            <person name="Baker D."/>
            <person name="Gharbi K."/>
            <person name="Hall N."/>
            <person name="Watson M."/>
            <person name="Adriaenssens E.M."/>
            <person name="Foster-Nyarko E."/>
            <person name="Jarju S."/>
            <person name="Secka A."/>
            <person name="Antonio M."/>
            <person name="Oren A."/>
            <person name="Chaudhuri R.R."/>
            <person name="La Ragione R."/>
            <person name="Hildebrand F."/>
            <person name="Pallen M.J."/>
        </authorList>
    </citation>
    <scope>NUCLEOTIDE SEQUENCE</scope>
    <source>
        <strain evidence="5">CHK191-8634</strain>
    </source>
</reference>
<dbReference type="GO" id="GO:0016887">
    <property type="term" value="F:ATP hydrolysis activity"/>
    <property type="evidence" value="ECO:0007669"/>
    <property type="project" value="InterPro"/>
</dbReference>
<dbReference type="PROSITE" id="PS00211">
    <property type="entry name" value="ABC_TRANSPORTER_1"/>
    <property type="match status" value="2"/>
</dbReference>
<reference evidence="5" key="1">
    <citation type="submission" date="2020-10" db="EMBL/GenBank/DDBJ databases">
        <authorList>
            <person name="Gilroy R."/>
        </authorList>
    </citation>
    <scope>NUCLEOTIDE SEQUENCE</scope>
    <source>
        <strain evidence="5">CHK191-8634</strain>
    </source>
</reference>
<accession>A0A9D1IW45</accession>
<evidence type="ECO:0000256" key="1">
    <source>
        <dbReference type="ARBA" id="ARBA00022741"/>
    </source>
</evidence>
<dbReference type="CDD" id="cd03221">
    <property type="entry name" value="ABCF_EF-3"/>
    <property type="match status" value="2"/>
</dbReference>
<dbReference type="GO" id="GO:0005524">
    <property type="term" value="F:ATP binding"/>
    <property type="evidence" value="ECO:0007669"/>
    <property type="project" value="UniProtKB-KW"/>
</dbReference>
<dbReference type="InterPro" id="IPR027417">
    <property type="entry name" value="P-loop_NTPase"/>
</dbReference>
<dbReference type="NCBIfam" id="NF000355">
    <property type="entry name" value="ribo_prot_ABC_F"/>
    <property type="match status" value="1"/>
</dbReference>
<dbReference type="PANTHER" id="PTHR42855:SF2">
    <property type="entry name" value="DRUG RESISTANCE ABC TRANSPORTER,ATP-BINDING PROTEIN"/>
    <property type="match status" value="1"/>
</dbReference>
<dbReference type="AlphaFoldDB" id="A0A9D1IW45"/>
<organism evidence="5 6">
    <name type="scientific">Candidatus Ventrousia excrementavium</name>
    <dbReference type="NCBI Taxonomy" id="2840961"/>
    <lineage>
        <taxon>Bacteria</taxon>
        <taxon>Bacillati</taxon>
        <taxon>Bacillota</taxon>
        <taxon>Clostridia</taxon>
        <taxon>Eubacteriales</taxon>
        <taxon>Clostridiaceae</taxon>
        <taxon>Clostridiaceae incertae sedis</taxon>
        <taxon>Candidatus Ventrousia</taxon>
    </lineage>
</organism>
<dbReference type="InterPro" id="IPR003593">
    <property type="entry name" value="AAA+_ATPase"/>
</dbReference>
<evidence type="ECO:0000313" key="6">
    <source>
        <dbReference type="Proteomes" id="UP000824073"/>
    </source>
</evidence>
<feature type="region of interest" description="Disordered" evidence="3">
    <location>
        <begin position="234"/>
        <end position="258"/>
    </location>
</feature>
<dbReference type="Pfam" id="PF00005">
    <property type="entry name" value="ABC_tran"/>
    <property type="match status" value="2"/>
</dbReference>
<dbReference type="PROSITE" id="PS50893">
    <property type="entry name" value="ABC_TRANSPORTER_2"/>
    <property type="match status" value="2"/>
</dbReference>
<gene>
    <name evidence="5" type="primary">abc-f</name>
    <name evidence="5" type="ORF">IAB67_06060</name>
</gene>
<feature type="domain" description="ABC transporter" evidence="4">
    <location>
        <begin position="310"/>
        <end position="492"/>
    </location>
</feature>
<keyword evidence="2" id="KW-0067">ATP-binding</keyword>
<dbReference type="Gene3D" id="3.40.50.300">
    <property type="entry name" value="P-loop containing nucleotide triphosphate hydrolases"/>
    <property type="match status" value="2"/>
</dbReference>
<evidence type="ECO:0000256" key="2">
    <source>
        <dbReference type="ARBA" id="ARBA00022840"/>
    </source>
</evidence>
<dbReference type="InterPro" id="IPR051309">
    <property type="entry name" value="ABCF_ATPase"/>
</dbReference>
<feature type="domain" description="ABC transporter" evidence="4">
    <location>
        <begin position="4"/>
        <end position="214"/>
    </location>
</feature>
<proteinExistence type="predicted"/>
<keyword evidence="1" id="KW-0547">Nucleotide-binding</keyword>
<protein>
    <submittedName>
        <fullName evidence="5">ABC-F type ribosomal protection protein</fullName>
    </submittedName>
</protein>
<dbReference type="SUPFAM" id="SSF52540">
    <property type="entry name" value="P-loop containing nucleoside triphosphate hydrolases"/>
    <property type="match status" value="2"/>
</dbReference>
<dbReference type="InterPro" id="IPR003439">
    <property type="entry name" value="ABC_transporter-like_ATP-bd"/>
</dbReference>
<comment type="caution">
    <text evidence="5">The sequence shown here is derived from an EMBL/GenBank/DDBJ whole genome shotgun (WGS) entry which is preliminary data.</text>
</comment>
<evidence type="ECO:0000313" key="5">
    <source>
        <dbReference type="EMBL" id="HIU43846.1"/>
    </source>
</evidence>
<dbReference type="EMBL" id="DVMR01000049">
    <property type="protein sequence ID" value="HIU43846.1"/>
    <property type="molecule type" value="Genomic_DNA"/>
</dbReference>